<name>A0ABV2SJ93_9GAMM</name>
<accession>A0ABV2SJ93</accession>
<evidence type="ECO:0000313" key="1">
    <source>
        <dbReference type="EMBL" id="MET4757820.1"/>
    </source>
</evidence>
<keyword evidence="2" id="KW-1185">Reference proteome</keyword>
<evidence type="ECO:0008006" key="3">
    <source>
        <dbReference type="Google" id="ProtNLM"/>
    </source>
</evidence>
<evidence type="ECO:0000313" key="2">
    <source>
        <dbReference type="Proteomes" id="UP001549366"/>
    </source>
</evidence>
<dbReference type="Proteomes" id="UP001549366">
    <property type="component" value="Unassembled WGS sequence"/>
</dbReference>
<sequence>MSQINDLRESSLSESTFQITGHNSLFMRAPVRETFIIRLRHHFNLHQRSENVPSYTSMAVAYLIRLMDTEL</sequence>
<protein>
    <recommendedName>
        <fullName evidence="3">Transposase</fullName>
    </recommendedName>
</protein>
<proteinExistence type="predicted"/>
<gene>
    <name evidence="1" type="ORF">V5J35_003012</name>
</gene>
<comment type="caution">
    <text evidence="1">The sequence shown here is derived from an EMBL/GenBank/DDBJ whole genome shotgun (WGS) entry which is preliminary data.</text>
</comment>
<organism evidence="1 2">
    <name type="scientific">Endozoicomonas lisbonensis</name>
    <dbReference type="NCBI Taxonomy" id="3120522"/>
    <lineage>
        <taxon>Bacteria</taxon>
        <taxon>Pseudomonadati</taxon>
        <taxon>Pseudomonadota</taxon>
        <taxon>Gammaproteobacteria</taxon>
        <taxon>Oceanospirillales</taxon>
        <taxon>Endozoicomonadaceae</taxon>
        <taxon>Endozoicomonas</taxon>
    </lineage>
</organism>
<reference evidence="1 2" key="1">
    <citation type="submission" date="2024-06" db="EMBL/GenBank/DDBJ databases">
        <title>Genomic Encyclopedia of Type Strains, Phase V (KMG-V): Genome sequencing to study the core and pangenomes of soil and plant-associated prokaryotes.</title>
        <authorList>
            <person name="Whitman W."/>
        </authorList>
    </citation>
    <scope>NUCLEOTIDE SEQUENCE [LARGE SCALE GENOMIC DNA]</scope>
    <source>
        <strain evidence="1 2">NE40</strain>
    </source>
</reference>
<dbReference type="EMBL" id="JBEWTB010000002">
    <property type="protein sequence ID" value="MET4757820.1"/>
    <property type="molecule type" value="Genomic_DNA"/>
</dbReference>